<proteinExistence type="inferred from homology"/>
<dbReference type="Gene3D" id="1.10.10.10">
    <property type="entry name" value="Winged helix-like DNA-binding domain superfamily/Winged helix DNA-binding domain"/>
    <property type="match status" value="1"/>
</dbReference>
<dbReference type="InterPro" id="IPR000524">
    <property type="entry name" value="Tscrpt_reg_HTH_GntR"/>
</dbReference>
<dbReference type="GO" id="GO:0030170">
    <property type="term" value="F:pyridoxal phosphate binding"/>
    <property type="evidence" value="ECO:0007669"/>
    <property type="project" value="InterPro"/>
</dbReference>
<keyword evidence="8" id="KW-1185">Reference proteome</keyword>
<gene>
    <name evidence="7" type="ORF">EDF62_1654</name>
</gene>
<evidence type="ECO:0000256" key="3">
    <source>
        <dbReference type="ARBA" id="ARBA00023015"/>
    </source>
</evidence>
<dbReference type="Pfam" id="PF00155">
    <property type="entry name" value="Aminotran_1_2"/>
    <property type="match status" value="1"/>
</dbReference>
<organism evidence="7 8">
    <name type="scientific">Leucobacter luti</name>
    <dbReference type="NCBI Taxonomy" id="340320"/>
    <lineage>
        <taxon>Bacteria</taxon>
        <taxon>Bacillati</taxon>
        <taxon>Actinomycetota</taxon>
        <taxon>Actinomycetes</taxon>
        <taxon>Micrococcales</taxon>
        <taxon>Microbacteriaceae</taxon>
        <taxon>Leucobacter</taxon>
    </lineage>
</organism>
<dbReference type="InterPro" id="IPR004839">
    <property type="entry name" value="Aminotransferase_I/II_large"/>
</dbReference>
<dbReference type="EMBL" id="SNYA01000004">
    <property type="protein sequence ID" value="TDP92443.1"/>
    <property type="molecule type" value="Genomic_DNA"/>
</dbReference>
<keyword evidence="3" id="KW-0805">Transcription regulation</keyword>
<dbReference type="GO" id="GO:0003700">
    <property type="term" value="F:DNA-binding transcription factor activity"/>
    <property type="evidence" value="ECO:0007669"/>
    <property type="project" value="InterPro"/>
</dbReference>
<protein>
    <submittedName>
        <fullName evidence="7">DNA-binding transcriptional MocR family regulator</fullName>
    </submittedName>
</protein>
<dbReference type="Pfam" id="PF00392">
    <property type="entry name" value="GntR"/>
    <property type="match status" value="1"/>
</dbReference>
<dbReference type="PROSITE" id="PS50949">
    <property type="entry name" value="HTH_GNTR"/>
    <property type="match status" value="1"/>
</dbReference>
<dbReference type="PANTHER" id="PTHR46577">
    <property type="entry name" value="HTH-TYPE TRANSCRIPTIONAL REGULATORY PROTEIN GABR"/>
    <property type="match status" value="1"/>
</dbReference>
<keyword evidence="4 7" id="KW-0238">DNA-binding</keyword>
<dbReference type="InterPro" id="IPR015421">
    <property type="entry name" value="PyrdxlP-dep_Trfase_major"/>
</dbReference>
<evidence type="ECO:0000256" key="2">
    <source>
        <dbReference type="ARBA" id="ARBA00022898"/>
    </source>
</evidence>
<keyword evidence="2" id="KW-0663">Pyridoxal phosphate</keyword>
<accession>A0A4R6RZR2</accession>
<dbReference type="Gene3D" id="3.40.640.10">
    <property type="entry name" value="Type I PLP-dependent aspartate aminotransferase-like (Major domain)"/>
    <property type="match status" value="1"/>
</dbReference>
<comment type="similarity">
    <text evidence="1">In the C-terminal section; belongs to the class-I pyridoxal-phosphate-dependent aminotransferase family.</text>
</comment>
<feature type="domain" description="HTH gntR-type" evidence="6">
    <location>
        <begin position="4"/>
        <end position="70"/>
    </location>
</feature>
<dbReference type="GO" id="GO:0003677">
    <property type="term" value="F:DNA binding"/>
    <property type="evidence" value="ECO:0007669"/>
    <property type="project" value="UniProtKB-KW"/>
</dbReference>
<dbReference type="SMART" id="SM00345">
    <property type="entry name" value="HTH_GNTR"/>
    <property type="match status" value="1"/>
</dbReference>
<sequence>MIQNNRSAEIAAALSARLLEMSAGTKLPGVRELAAEFRASPATISAALAELTALGKVRAEPGRGTFALGRQRVPEPDFAWQSQALGPVRVDPDRASRLGNYGSPHLIPLSWGYLAPELQPGPELHRIGARAAKSPRTWAMTPPAGSVELRRVLAAEYRADPSEVLVVAGGQQGLVYAMRTLAEPGSTVITESPSYPGAILAAQSAGLRIAAVPSDDHGILVDQLAAELERTRARVIYLQPSYANPTGVVLSAERRRAVVALAVAHGAFIIEDDWARQLSIDEPAPAPLFASAPDGHVVSVMTLSKPISPGLRLGAIIARGPAGERLRAARVADDLCVAPVLQETALELLTSGAWQRHLKRVRSELAVRRDVLVEAVTSSLPAARIPMIPRGGLHLWLRLPHGTDTREVVTAAHAAGVLVGDGRHFYADEPPAPYVRLSFGAAAEPELREGVRRLASLQQR</sequence>
<evidence type="ECO:0000313" key="8">
    <source>
        <dbReference type="Proteomes" id="UP000295601"/>
    </source>
</evidence>
<evidence type="ECO:0000256" key="4">
    <source>
        <dbReference type="ARBA" id="ARBA00023125"/>
    </source>
</evidence>
<dbReference type="Gene3D" id="3.90.1150.10">
    <property type="entry name" value="Aspartate Aminotransferase, domain 1"/>
    <property type="match status" value="1"/>
</dbReference>
<evidence type="ECO:0000313" key="7">
    <source>
        <dbReference type="EMBL" id="TDP92443.1"/>
    </source>
</evidence>
<dbReference type="RefSeq" id="WP_133616660.1">
    <property type="nucleotide sequence ID" value="NZ_SNYA01000004.1"/>
</dbReference>
<evidence type="ECO:0000256" key="1">
    <source>
        <dbReference type="ARBA" id="ARBA00005384"/>
    </source>
</evidence>
<evidence type="ECO:0000256" key="5">
    <source>
        <dbReference type="ARBA" id="ARBA00023163"/>
    </source>
</evidence>
<dbReference type="AlphaFoldDB" id="A0A4R6RZR2"/>
<name>A0A4R6RZR2_9MICO</name>
<dbReference type="PANTHER" id="PTHR46577:SF1">
    <property type="entry name" value="HTH-TYPE TRANSCRIPTIONAL REGULATORY PROTEIN GABR"/>
    <property type="match status" value="1"/>
</dbReference>
<dbReference type="OrthoDB" id="9802328at2"/>
<dbReference type="Proteomes" id="UP000295601">
    <property type="component" value="Unassembled WGS sequence"/>
</dbReference>
<dbReference type="CDD" id="cd00609">
    <property type="entry name" value="AAT_like"/>
    <property type="match status" value="1"/>
</dbReference>
<dbReference type="InterPro" id="IPR036388">
    <property type="entry name" value="WH-like_DNA-bd_sf"/>
</dbReference>
<reference evidence="7 8" key="1">
    <citation type="submission" date="2019-03" db="EMBL/GenBank/DDBJ databases">
        <title>Genomic analyses of the natural microbiome of Caenorhabditis elegans.</title>
        <authorList>
            <person name="Samuel B."/>
        </authorList>
    </citation>
    <scope>NUCLEOTIDE SEQUENCE [LARGE SCALE GENOMIC DNA]</scope>
    <source>
        <strain evidence="7 8">JUb18</strain>
    </source>
</reference>
<dbReference type="SUPFAM" id="SSF46785">
    <property type="entry name" value="Winged helix' DNA-binding domain"/>
    <property type="match status" value="1"/>
</dbReference>
<evidence type="ECO:0000259" key="6">
    <source>
        <dbReference type="PROSITE" id="PS50949"/>
    </source>
</evidence>
<keyword evidence="5" id="KW-0804">Transcription</keyword>
<dbReference type="InterPro" id="IPR036390">
    <property type="entry name" value="WH_DNA-bd_sf"/>
</dbReference>
<dbReference type="InterPro" id="IPR015424">
    <property type="entry name" value="PyrdxlP-dep_Trfase"/>
</dbReference>
<comment type="caution">
    <text evidence="7">The sequence shown here is derived from an EMBL/GenBank/DDBJ whole genome shotgun (WGS) entry which is preliminary data.</text>
</comment>
<dbReference type="InterPro" id="IPR051446">
    <property type="entry name" value="HTH_trans_reg/aminotransferase"/>
</dbReference>
<dbReference type="SUPFAM" id="SSF53383">
    <property type="entry name" value="PLP-dependent transferases"/>
    <property type="match status" value="1"/>
</dbReference>
<dbReference type="InterPro" id="IPR015422">
    <property type="entry name" value="PyrdxlP-dep_Trfase_small"/>
</dbReference>